<feature type="transmembrane region" description="Helical" evidence="1">
    <location>
        <begin position="40"/>
        <end position="59"/>
    </location>
</feature>
<keyword evidence="1" id="KW-1133">Transmembrane helix</keyword>
<keyword evidence="3" id="KW-1185">Reference proteome</keyword>
<evidence type="ECO:0000256" key="1">
    <source>
        <dbReference type="SAM" id="Phobius"/>
    </source>
</evidence>
<proteinExistence type="predicted"/>
<dbReference type="EMBL" id="MU251242">
    <property type="protein sequence ID" value="KAG9259212.1"/>
    <property type="molecule type" value="Genomic_DNA"/>
</dbReference>
<name>A0A9P8CUJ6_9HYPO</name>
<organism evidence="2 3">
    <name type="scientific">Emericellopsis atlantica</name>
    <dbReference type="NCBI Taxonomy" id="2614577"/>
    <lineage>
        <taxon>Eukaryota</taxon>
        <taxon>Fungi</taxon>
        <taxon>Dikarya</taxon>
        <taxon>Ascomycota</taxon>
        <taxon>Pezizomycotina</taxon>
        <taxon>Sordariomycetes</taxon>
        <taxon>Hypocreomycetidae</taxon>
        <taxon>Hypocreales</taxon>
        <taxon>Bionectriaceae</taxon>
        <taxon>Emericellopsis</taxon>
    </lineage>
</organism>
<dbReference type="GeneID" id="70293557"/>
<comment type="caution">
    <text evidence="2">The sequence shown here is derived from an EMBL/GenBank/DDBJ whole genome shotgun (WGS) entry which is preliminary data.</text>
</comment>
<keyword evidence="1" id="KW-0812">Transmembrane</keyword>
<reference evidence="2" key="1">
    <citation type="journal article" date="2021" name="IMA Fungus">
        <title>Genomic characterization of three marine fungi, including Emericellopsis atlantica sp. nov. with signatures of a generalist lifestyle and marine biomass degradation.</title>
        <authorList>
            <person name="Hagestad O.C."/>
            <person name="Hou L."/>
            <person name="Andersen J.H."/>
            <person name="Hansen E.H."/>
            <person name="Altermark B."/>
            <person name="Li C."/>
            <person name="Kuhnert E."/>
            <person name="Cox R.J."/>
            <person name="Crous P.W."/>
            <person name="Spatafora J.W."/>
            <person name="Lail K."/>
            <person name="Amirebrahimi M."/>
            <person name="Lipzen A."/>
            <person name="Pangilinan J."/>
            <person name="Andreopoulos W."/>
            <person name="Hayes R.D."/>
            <person name="Ng V."/>
            <person name="Grigoriev I.V."/>
            <person name="Jackson S.A."/>
            <person name="Sutton T.D.S."/>
            <person name="Dobson A.D.W."/>
            <person name="Rama T."/>
        </authorList>
    </citation>
    <scope>NUCLEOTIDE SEQUENCE</scope>
    <source>
        <strain evidence="2">TS7</strain>
    </source>
</reference>
<evidence type="ECO:0000313" key="3">
    <source>
        <dbReference type="Proteomes" id="UP000887229"/>
    </source>
</evidence>
<evidence type="ECO:0000313" key="2">
    <source>
        <dbReference type="EMBL" id="KAG9259212.1"/>
    </source>
</evidence>
<dbReference type="Proteomes" id="UP000887229">
    <property type="component" value="Unassembled WGS sequence"/>
</dbReference>
<accession>A0A9P8CUJ6</accession>
<keyword evidence="1" id="KW-0472">Membrane</keyword>
<sequence>MFVLLGPVLLLLLLLLLLLMTWMHMSLKLCFICSLSPSLLWSFDVFPAGSGGVLLVAYISSHGKSTSDGTDASS</sequence>
<gene>
    <name evidence="2" type="ORF">F5Z01DRAFT_642609</name>
</gene>
<dbReference type="AlphaFoldDB" id="A0A9P8CUJ6"/>
<dbReference type="RefSeq" id="XP_046123136.1">
    <property type="nucleotide sequence ID" value="XM_046262654.1"/>
</dbReference>
<protein>
    <submittedName>
        <fullName evidence="2">Uncharacterized protein</fullName>
    </submittedName>
</protein>